<comment type="caution">
    <text evidence="8">The sequence shown here is derived from an EMBL/GenBank/DDBJ whole genome shotgun (WGS) entry which is preliminary data.</text>
</comment>
<dbReference type="Gene3D" id="3.40.50.460">
    <property type="entry name" value="Phosphofructokinase domain"/>
    <property type="match status" value="1"/>
</dbReference>
<keyword evidence="5" id="KW-0460">Magnesium</keyword>
<dbReference type="GO" id="GO:0046872">
    <property type="term" value="F:metal ion binding"/>
    <property type="evidence" value="ECO:0007669"/>
    <property type="project" value="UniProtKB-KW"/>
</dbReference>
<dbReference type="PANTHER" id="PTHR45770">
    <property type="entry name" value="ATP-DEPENDENT 6-PHOSPHOFRUCTOKINASE 1"/>
    <property type="match status" value="1"/>
</dbReference>
<dbReference type="Gene3D" id="3.40.50.450">
    <property type="match status" value="1"/>
</dbReference>
<dbReference type="InterPro" id="IPR000023">
    <property type="entry name" value="Phosphofructokinase_dom"/>
</dbReference>
<accession>A0A2P8E9B0</accession>
<evidence type="ECO:0000256" key="1">
    <source>
        <dbReference type="ARBA" id="ARBA00001946"/>
    </source>
</evidence>
<dbReference type="AlphaFoldDB" id="A0A2P8E9B0"/>
<dbReference type="EMBL" id="PYGE01000003">
    <property type="protein sequence ID" value="PSL06045.1"/>
    <property type="molecule type" value="Genomic_DNA"/>
</dbReference>
<gene>
    <name evidence="8" type="ORF">CLV30_103200</name>
</gene>
<proteinExistence type="inferred from homology"/>
<feature type="domain" description="Phosphofructokinase" evidence="7">
    <location>
        <begin position="4"/>
        <end position="301"/>
    </location>
</feature>
<dbReference type="GO" id="GO:0006002">
    <property type="term" value="P:fructose 6-phosphate metabolic process"/>
    <property type="evidence" value="ECO:0007669"/>
    <property type="project" value="InterPro"/>
</dbReference>
<dbReference type="UniPathway" id="UPA00109">
    <property type="reaction ID" value="UER00182"/>
</dbReference>
<dbReference type="GO" id="GO:0003872">
    <property type="term" value="F:6-phosphofructokinase activity"/>
    <property type="evidence" value="ECO:0007669"/>
    <property type="project" value="InterPro"/>
</dbReference>
<dbReference type="InterPro" id="IPR035966">
    <property type="entry name" value="PKF_sf"/>
</dbReference>
<dbReference type="SUPFAM" id="SSF53784">
    <property type="entry name" value="Phosphofructokinase"/>
    <property type="match status" value="1"/>
</dbReference>
<reference evidence="8 9" key="1">
    <citation type="submission" date="2018-03" db="EMBL/GenBank/DDBJ databases">
        <title>Genomic Encyclopedia of Archaeal and Bacterial Type Strains, Phase II (KMG-II): from individual species to whole genera.</title>
        <authorList>
            <person name="Goeker M."/>
        </authorList>
    </citation>
    <scope>NUCLEOTIDE SEQUENCE [LARGE SCALE GENOMIC DNA]</scope>
    <source>
        <strain evidence="8 9">DSM 45211</strain>
    </source>
</reference>
<keyword evidence="4 8" id="KW-0418">Kinase</keyword>
<name>A0A2P8E9B0_9ACTN</name>
<evidence type="ECO:0000256" key="6">
    <source>
        <dbReference type="ARBA" id="ARBA00038478"/>
    </source>
</evidence>
<evidence type="ECO:0000256" key="4">
    <source>
        <dbReference type="ARBA" id="ARBA00022777"/>
    </source>
</evidence>
<keyword evidence="2" id="KW-0808">Transferase</keyword>
<dbReference type="InterPro" id="IPR050929">
    <property type="entry name" value="PFKA"/>
</dbReference>
<evidence type="ECO:0000313" key="9">
    <source>
        <dbReference type="Proteomes" id="UP000243528"/>
    </source>
</evidence>
<evidence type="ECO:0000313" key="8">
    <source>
        <dbReference type="EMBL" id="PSL06045.1"/>
    </source>
</evidence>
<dbReference type="Pfam" id="PF00365">
    <property type="entry name" value="PFK"/>
    <property type="match status" value="1"/>
</dbReference>
<keyword evidence="9" id="KW-1185">Reference proteome</keyword>
<dbReference type="InterPro" id="IPR022953">
    <property type="entry name" value="ATP_PFK"/>
</dbReference>
<evidence type="ECO:0000256" key="5">
    <source>
        <dbReference type="ARBA" id="ARBA00022842"/>
    </source>
</evidence>
<comment type="cofactor">
    <cofactor evidence="1">
        <name>Mg(2+)</name>
        <dbReference type="ChEBI" id="CHEBI:18420"/>
    </cofactor>
</comment>
<dbReference type="Proteomes" id="UP000243528">
    <property type="component" value="Unassembled WGS sequence"/>
</dbReference>
<comment type="similarity">
    <text evidence="6">Belongs to the phosphofructokinase type A (PFKA) family.</text>
</comment>
<sequence length="390" mass="40773">MMRVVLGQTGAPTTVVNRSVAGFLDGASGHEVLLARGGPDALVAGAFDAPARMPGDAERAGGSWLGGGRRATTPEDVDRIVTALAGQRVDGLCLIGGNGTMALLDAVSERARARGVALRVVGIPKTIDNDLDGVDHAPGFASAARFLSAVLPDIARDHRAMRSVEPVRIVETMGRSTGWLALAATLPADPDHPVHRVYIPELAFDRDDFVADVDRLVGRHGRALVVVSEGVAPELTAQPIHDTNHTRLLAGGVARELAGVVAAELGLPARGEVIGVVQRCASHLVSTADAHEARAVGGAAARLLTDADAPAHTAVMVGLERRDAGPDRPYQVTHPAVPLGDVAGRTRAVPERWRTPDPRELNSFHAWLSPLVHEPHVTAATPVTTALEAL</sequence>
<dbReference type="PRINTS" id="PR00476">
    <property type="entry name" value="PHFRCTKINASE"/>
</dbReference>
<evidence type="ECO:0000256" key="3">
    <source>
        <dbReference type="ARBA" id="ARBA00022723"/>
    </source>
</evidence>
<protein>
    <submittedName>
        <fullName evidence="8">6-phosphofructokinase 1</fullName>
    </submittedName>
</protein>
<evidence type="ECO:0000259" key="7">
    <source>
        <dbReference type="Pfam" id="PF00365"/>
    </source>
</evidence>
<organism evidence="8 9">
    <name type="scientific">Haloactinopolyspora alba</name>
    <dbReference type="NCBI Taxonomy" id="648780"/>
    <lineage>
        <taxon>Bacteria</taxon>
        <taxon>Bacillati</taxon>
        <taxon>Actinomycetota</taxon>
        <taxon>Actinomycetes</taxon>
        <taxon>Jiangellales</taxon>
        <taxon>Jiangellaceae</taxon>
        <taxon>Haloactinopolyspora</taxon>
    </lineage>
</organism>
<keyword evidence="3" id="KW-0479">Metal-binding</keyword>
<dbReference type="OrthoDB" id="9802503at2"/>
<evidence type="ECO:0000256" key="2">
    <source>
        <dbReference type="ARBA" id="ARBA00022679"/>
    </source>
</evidence>